<sequence>MHPCGKSCLSNYSPKEFSIMIQNISQQKLTEHCSASTELSLCRFVLVRNLLYFSSHPINDSGYPYEMDEYFNEPPSQSVPMEEDVPVLFDEEEWLDACLGDLEEMEDYAEHSYGDPDLNMSFEPEIGFEAELSGPFSPLTYQSSLEDESSFYSAHHLDPPTSPQLDAYFTL</sequence>
<comment type="caution">
    <text evidence="1">The sequence shown here is derived from an EMBL/GenBank/DDBJ whole genome shotgun (WGS) entry which is preliminary data.</text>
</comment>
<reference evidence="1" key="1">
    <citation type="submission" date="2022-04" db="EMBL/GenBank/DDBJ databases">
        <title>Genome of the entomopathogenic fungus Entomophthora muscae.</title>
        <authorList>
            <person name="Elya C."/>
            <person name="Lovett B.R."/>
            <person name="Lee E."/>
            <person name="Macias A.M."/>
            <person name="Hajek A.E."/>
            <person name="De Bivort B.L."/>
            <person name="Kasson M.T."/>
            <person name="De Fine Licht H.H."/>
            <person name="Stajich J.E."/>
        </authorList>
    </citation>
    <scope>NUCLEOTIDE SEQUENCE</scope>
    <source>
        <strain evidence="1">Berkeley</strain>
    </source>
</reference>
<dbReference type="Proteomes" id="UP001165960">
    <property type="component" value="Unassembled WGS sequence"/>
</dbReference>
<evidence type="ECO:0000313" key="1">
    <source>
        <dbReference type="EMBL" id="KAJ9057728.1"/>
    </source>
</evidence>
<protein>
    <submittedName>
        <fullName evidence="1">Uncharacterized protein</fullName>
    </submittedName>
</protein>
<dbReference type="EMBL" id="QTSX02005771">
    <property type="protein sequence ID" value="KAJ9057728.1"/>
    <property type="molecule type" value="Genomic_DNA"/>
</dbReference>
<accession>A0ACC2S634</accession>
<proteinExistence type="predicted"/>
<gene>
    <name evidence="1" type="ORF">DSO57_1019945</name>
</gene>
<keyword evidence="2" id="KW-1185">Reference proteome</keyword>
<evidence type="ECO:0000313" key="2">
    <source>
        <dbReference type="Proteomes" id="UP001165960"/>
    </source>
</evidence>
<organism evidence="1 2">
    <name type="scientific">Entomophthora muscae</name>
    <dbReference type="NCBI Taxonomy" id="34485"/>
    <lineage>
        <taxon>Eukaryota</taxon>
        <taxon>Fungi</taxon>
        <taxon>Fungi incertae sedis</taxon>
        <taxon>Zoopagomycota</taxon>
        <taxon>Entomophthoromycotina</taxon>
        <taxon>Entomophthoromycetes</taxon>
        <taxon>Entomophthorales</taxon>
        <taxon>Entomophthoraceae</taxon>
        <taxon>Entomophthora</taxon>
    </lineage>
</organism>
<name>A0ACC2S634_9FUNG</name>